<dbReference type="Proteomes" id="UP001328107">
    <property type="component" value="Unassembled WGS sequence"/>
</dbReference>
<feature type="non-terminal residue" evidence="1">
    <location>
        <position position="143"/>
    </location>
</feature>
<evidence type="ECO:0000313" key="1">
    <source>
        <dbReference type="EMBL" id="GMR50914.1"/>
    </source>
</evidence>
<feature type="non-terminal residue" evidence="1">
    <location>
        <position position="1"/>
    </location>
</feature>
<accession>A0AAN5CUN6</accession>
<dbReference type="AlphaFoldDB" id="A0AAN5CUN6"/>
<sequence length="143" mass="16015">RNIAKCAVNVVLELIKAIGPPVCQAIKPLTDRIFCTYFYGIATPLSLATLLIEQAPDFALNYATSIPELVLSRARGEDPKYALETARTIRAMTKSIHTNWYLIAYDMFDNLVEIIDRKGSRADEENTTITEIAILSLVYILYA</sequence>
<protein>
    <submittedName>
        <fullName evidence="1">Uncharacterized protein</fullName>
    </submittedName>
</protein>
<keyword evidence="2" id="KW-1185">Reference proteome</keyword>
<comment type="caution">
    <text evidence="1">The sequence shown here is derived from an EMBL/GenBank/DDBJ whole genome shotgun (WGS) entry which is preliminary data.</text>
</comment>
<evidence type="ECO:0000313" key="2">
    <source>
        <dbReference type="Proteomes" id="UP001328107"/>
    </source>
</evidence>
<organism evidence="1 2">
    <name type="scientific">Pristionchus mayeri</name>
    <dbReference type="NCBI Taxonomy" id="1317129"/>
    <lineage>
        <taxon>Eukaryota</taxon>
        <taxon>Metazoa</taxon>
        <taxon>Ecdysozoa</taxon>
        <taxon>Nematoda</taxon>
        <taxon>Chromadorea</taxon>
        <taxon>Rhabditida</taxon>
        <taxon>Rhabditina</taxon>
        <taxon>Diplogasteromorpha</taxon>
        <taxon>Diplogasteroidea</taxon>
        <taxon>Neodiplogasteridae</taxon>
        <taxon>Pristionchus</taxon>
    </lineage>
</organism>
<gene>
    <name evidence="1" type="ORF">PMAYCL1PPCAC_21109</name>
</gene>
<dbReference type="EMBL" id="BTRK01000005">
    <property type="protein sequence ID" value="GMR50914.1"/>
    <property type="molecule type" value="Genomic_DNA"/>
</dbReference>
<name>A0AAN5CUN6_9BILA</name>
<proteinExistence type="predicted"/>
<reference evidence="2" key="1">
    <citation type="submission" date="2022-10" db="EMBL/GenBank/DDBJ databases">
        <title>Genome assembly of Pristionchus species.</title>
        <authorList>
            <person name="Yoshida K."/>
            <person name="Sommer R.J."/>
        </authorList>
    </citation>
    <scope>NUCLEOTIDE SEQUENCE [LARGE SCALE GENOMIC DNA]</scope>
    <source>
        <strain evidence="2">RS5460</strain>
    </source>
</reference>